<evidence type="ECO:0000259" key="3">
    <source>
        <dbReference type="SMART" id="SM01119"/>
    </source>
</evidence>
<dbReference type="Pfam" id="PF14031">
    <property type="entry name" value="D-ser_dehydrat"/>
    <property type="match status" value="1"/>
</dbReference>
<dbReference type="InterPro" id="IPR001608">
    <property type="entry name" value="Ala_racemase_N"/>
</dbReference>
<dbReference type="InterPro" id="IPR026956">
    <property type="entry name" value="D-ser_dehydrat-like_dom"/>
</dbReference>
<protein>
    <recommendedName>
        <fullName evidence="3">D-serine dehydratase-like domain-containing protein</fullName>
    </recommendedName>
</protein>
<sequence length="362" mass="38403">MELIGRPGSRRMIPTPAAVIDLAALRRNLSRAAQLCADSGVALRPHAKTHKSADLARLQLDSGAVGVCVAKTGEAEALFAAGITDLLITSPIIDHHVAARVADLAAQGASVRVTVDHLDGVVALAAAARTPIDVLIDVDVNMHRTGVPDPEAALVLAAPIQASPNLRLRGVQGYGGHWQHVREPDARRAAVADGMELLTATIDALDKAGFDTGIRTGGGTGTLDADLALGVLNEVQPGSYAVLDRQYGEVESTWLRSLEQALFVQSTVINTAQPQWVTVDAGLKAFATDADVPGTDLGTYVWYGDEHGVLVVGEPERPPLGSRVEFVPPHCDPTIDRYDFIHVVENDVLVDLWPVHARGRSQ</sequence>
<keyword evidence="2" id="KW-0456">Lyase</keyword>
<evidence type="ECO:0000313" key="4">
    <source>
        <dbReference type="EMBL" id="KIA64219.1"/>
    </source>
</evidence>
<dbReference type="InterPro" id="IPR042208">
    <property type="entry name" value="D-ser_dehydrat-like_sf"/>
</dbReference>
<dbReference type="Gene3D" id="2.40.37.20">
    <property type="entry name" value="D-serine dehydratase-like domain"/>
    <property type="match status" value="1"/>
</dbReference>
<evidence type="ECO:0000313" key="5">
    <source>
        <dbReference type="Proteomes" id="UP000031364"/>
    </source>
</evidence>
<evidence type="ECO:0000256" key="1">
    <source>
        <dbReference type="ARBA" id="ARBA00005323"/>
    </source>
</evidence>
<dbReference type="Proteomes" id="UP000031364">
    <property type="component" value="Unassembled WGS sequence"/>
</dbReference>
<evidence type="ECO:0000256" key="2">
    <source>
        <dbReference type="ARBA" id="ARBA00023239"/>
    </source>
</evidence>
<dbReference type="EMBL" id="JNFP01000015">
    <property type="protein sequence ID" value="KIA64219.1"/>
    <property type="molecule type" value="Genomic_DNA"/>
</dbReference>
<name>A0ABR4ZGT8_9NOCA</name>
<feature type="domain" description="D-serine dehydratase-like" evidence="3">
    <location>
        <begin position="261"/>
        <end position="345"/>
    </location>
</feature>
<dbReference type="Pfam" id="PF01168">
    <property type="entry name" value="Ala_racemase_N"/>
    <property type="match status" value="1"/>
</dbReference>
<dbReference type="Gene3D" id="3.20.20.10">
    <property type="entry name" value="Alanine racemase"/>
    <property type="match status" value="1"/>
</dbReference>
<proteinExistence type="inferred from homology"/>
<dbReference type="SMART" id="SM01119">
    <property type="entry name" value="D-ser_dehydrat"/>
    <property type="match status" value="1"/>
</dbReference>
<accession>A0ABR4ZGT8</accession>
<gene>
    <name evidence="4" type="ORF">FG87_14755</name>
</gene>
<dbReference type="InterPro" id="IPR029066">
    <property type="entry name" value="PLP-binding_barrel"/>
</dbReference>
<reference evidence="4 5" key="1">
    <citation type="journal article" date="2014" name="Int. J. Syst. Evol. Microbiol.">
        <title>Nocardia vulneris sp. nov., isolated from wounds of human patients in North America.</title>
        <authorList>
            <person name="Lasker B.A."/>
            <person name="Bell M."/>
            <person name="Klenk H.P."/>
            <person name="Sproer C."/>
            <person name="Schumann C."/>
            <person name="Schumann P."/>
            <person name="Brown J.M."/>
        </authorList>
    </citation>
    <scope>NUCLEOTIDE SEQUENCE [LARGE SCALE GENOMIC DNA]</scope>
    <source>
        <strain evidence="4 5">W9851</strain>
    </source>
</reference>
<comment type="caution">
    <text evidence="4">The sequence shown here is derived from an EMBL/GenBank/DDBJ whole genome shotgun (WGS) entry which is preliminary data.</text>
</comment>
<keyword evidence="5" id="KW-1185">Reference proteome</keyword>
<dbReference type="CDD" id="cd06819">
    <property type="entry name" value="PLPDE_III_LS_D-TA"/>
    <property type="match status" value="1"/>
</dbReference>
<comment type="similarity">
    <text evidence="1">Belongs to the DSD1 family.</text>
</comment>
<dbReference type="InterPro" id="IPR051466">
    <property type="entry name" value="D-amino_acid_metab_enzyme"/>
</dbReference>
<dbReference type="SUPFAM" id="SSF51419">
    <property type="entry name" value="PLP-binding barrel"/>
    <property type="match status" value="1"/>
</dbReference>
<dbReference type="PANTHER" id="PTHR28004">
    <property type="entry name" value="ZGC:162816-RELATED"/>
    <property type="match status" value="1"/>
</dbReference>
<dbReference type="PANTHER" id="PTHR28004:SF2">
    <property type="entry name" value="D-SERINE DEHYDRATASE"/>
    <property type="match status" value="1"/>
</dbReference>
<organism evidence="4 5">
    <name type="scientific">Nocardia vulneris</name>
    <dbReference type="NCBI Taxonomy" id="1141657"/>
    <lineage>
        <taxon>Bacteria</taxon>
        <taxon>Bacillati</taxon>
        <taxon>Actinomycetota</taxon>
        <taxon>Actinomycetes</taxon>
        <taxon>Mycobacteriales</taxon>
        <taxon>Nocardiaceae</taxon>
        <taxon>Nocardia</taxon>
    </lineage>
</organism>